<proteinExistence type="predicted"/>
<accession>U9SXL9</accession>
<organism evidence="1">
    <name type="scientific">Rhizophagus irregularis (strain DAOM 181602 / DAOM 197198 / MUCL 43194)</name>
    <name type="common">Arbuscular mycorrhizal fungus</name>
    <name type="synonym">Glomus intraradices</name>
    <dbReference type="NCBI Taxonomy" id="747089"/>
    <lineage>
        <taxon>Eukaryota</taxon>
        <taxon>Fungi</taxon>
        <taxon>Fungi incertae sedis</taxon>
        <taxon>Mucoromycota</taxon>
        <taxon>Glomeromycotina</taxon>
        <taxon>Glomeromycetes</taxon>
        <taxon>Glomerales</taxon>
        <taxon>Glomeraceae</taxon>
        <taxon>Rhizophagus</taxon>
    </lineage>
</organism>
<gene>
    <name evidence="1" type="ORF">GLOINDRAFT_8305</name>
</gene>
<dbReference type="HOGENOM" id="CLU_1907785_0_0_1"/>
<evidence type="ECO:0000313" key="1">
    <source>
        <dbReference type="EMBL" id="ESA00630.1"/>
    </source>
</evidence>
<protein>
    <submittedName>
        <fullName evidence="1">Uncharacterized protein</fullName>
    </submittedName>
</protein>
<sequence length="133" mass="15424">MLEASHLNNDPNYCLPYILDQPQPYLQDPNNNAEDLPTSKVKRINCQQMENRGIVNIALFFIKDANRIDCCACRTLLLQPDWYTWTGLQQTVPKALDSAKIEDMNKNHGTIWIFIEKFLSRKTQTCKQSSMDE</sequence>
<dbReference type="EMBL" id="KI297065">
    <property type="protein sequence ID" value="ESA00630.1"/>
    <property type="molecule type" value="Genomic_DNA"/>
</dbReference>
<dbReference type="AlphaFoldDB" id="U9SXL9"/>
<reference evidence="1" key="1">
    <citation type="submission" date="2013-07" db="EMBL/GenBank/DDBJ databases">
        <title>The genome of an arbuscular mycorrhizal fungus provides insights into the evolution of the oldest plant symbiosis.</title>
        <authorList>
            <consortium name="DOE Joint Genome Institute"/>
            <person name="Tisserant E."/>
            <person name="Malbreil M."/>
            <person name="Kuo A."/>
            <person name="Kohler A."/>
            <person name="Symeonidi A."/>
            <person name="Balestrini R."/>
            <person name="Charron P."/>
            <person name="Duensing N."/>
            <person name="Frei-dit-Frey N."/>
            <person name="Gianinazzi-Pearson V."/>
            <person name="Gilbert B."/>
            <person name="Handa Y."/>
            <person name="Hijri M."/>
            <person name="Kaul R."/>
            <person name="Kawaguchi M."/>
            <person name="Krajinski F."/>
            <person name="Lammers P."/>
            <person name="Lapierre D."/>
            <person name="Masclaux F.G."/>
            <person name="Murat C."/>
            <person name="Morin E."/>
            <person name="Ndikumana S."/>
            <person name="Pagni M."/>
            <person name="Petitpierre D."/>
            <person name="Requena N."/>
            <person name="Rosikiewicz P."/>
            <person name="Riley R."/>
            <person name="Saito K."/>
            <person name="San Clemente H."/>
            <person name="Shapiro H."/>
            <person name="van Tuinen D."/>
            <person name="Becard G."/>
            <person name="Bonfante P."/>
            <person name="Paszkowski U."/>
            <person name="Shachar-Hill Y."/>
            <person name="Young J.P."/>
            <person name="Sanders I.R."/>
            <person name="Henrissat B."/>
            <person name="Rensing S.A."/>
            <person name="Grigoriev I.V."/>
            <person name="Corradi N."/>
            <person name="Roux C."/>
            <person name="Martin F."/>
        </authorList>
    </citation>
    <scope>NUCLEOTIDE SEQUENCE</scope>
    <source>
        <strain evidence="1">DAOM 197198</strain>
    </source>
</reference>
<name>U9SXL9_RHIID</name>